<organism evidence="2 3">
    <name type="scientific">Kitasatospora purpeofusca</name>
    <dbReference type="NCBI Taxonomy" id="67352"/>
    <lineage>
        <taxon>Bacteria</taxon>
        <taxon>Bacillati</taxon>
        <taxon>Actinomycetota</taxon>
        <taxon>Actinomycetes</taxon>
        <taxon>Kitasatosporales</taxon>
        <taxon>Streptomycetaceae</taxon>
        <taxon>Kitasatospora</taxon>
    </lineage>
</organism>
<feature type="region of interest" description="Disordered" evidence="1">
    <location>
        <begin position="115"/>
        <end position="181"/>
    </location>
</feature>
<feature type="region of interest" description="Disordered" evidence="1">
    <location>
        <begin position="290"/>
        <end position="329"/>
    </location>
</feature>
<accession>A0ABZ1U0J0</accession>
<feature type="compositionally biased region" description="Basic and acidic residues" evidence="1">
    <location>
        <begin position="207"/>
        <end position="217"/>
    </location>
</feature>
<evidence type="ECO:0000313" key="2">
    <source>
        <dbReference type="EMBL" id="WUQ84715.1"/>
    </source>
</evidence>
<dbReference type="Pfam" id="PF14440">
    <property type="entry name" value="XOO_2897-deam"/>
    <property type="match status" value="1"/>
</dbReference>
<feature type="region of interest" description="Disordered" evidence="1">
    <location>
        <begin position="31"/>
        <end position="94"/>
    </location>
</feature>
<dbReference type="InterPro" id="IPR032722">
    <property type="entry name" value="Deaminase_XOO_2897"/>
</dbReference>
<reference evidence="2" key="1">
    <citation type="submission" date="2022-10" db="EMBL/GenBank/DDBJ databases">
        <title>The complete genomes of actinobacterial strains from the NBC collection.</title>
        <authorList>
            <person name="Joergensen T.S."/>
            <person name="Alvarez Arevalo M."/>
            <person name="Sterndorff E.B."/>
            <person name="Faurdal D."/>
            <person name="Vuksanovic O."/>
            <person name="Mourched A.-S."/>
            <person name="Charusanti P."/>
            <person name="Shaw S."/>
            <person name="Blin K."/>
            <person name="Weber T."/>
        </authorList>
    </citation>
    <scope>NUCLEOTIDE SEQUENCE</scope>
    <source>
        <strain evidence="2">NBC_00222</strain>
    </source>
</reference>
<dbReference type="RefSeq" id="WP_328955547.1">
    <property type="nucleotide sequence ID" value="NZ_CP108110.1"/>
</dbReference>
<evidence type="ECO:0008006" key="4">
    <source>
        <dbReference type="Google" id="ProtNLM"/>
    </source>
</evidence>
<proteinExistence type="predicted"/>
<feature type="compositionally biased region" description="Basic and acidic residues" evidence="1">
    <location>
        <begin position="120"/>
        <end position="135"/>
    </location>
</feature>
<feature type="compositionally biased region" description="Basic and acidic residues" evidence="1">
    <location>
        <begin position="144"/>
        <end position="164"/>
    </location>
</feature>
<name>A0ABZ1U0J0_9ACTN</name>
<sequence length="329" mass="36187">MSDATVKALQKAAQKVGKTLADDMGKAAKKMYKQAGDNLNKTAKHHKDNDHNTADDFDGKAKDKAAEPPKTGNGAGGDGPKPAPRKYYIHDDGRVQEIKNGQLVDVKDPEASLKTLLDGTSDKVRDPSPDDLKDKYHAKKYKKTDKDDDGNPKQDEKATSRKIDGPTPLSQAVEEARRAQGDYGGKNYAAIRYKHPDGNEIIVVGRSGDRSHSERSIGKPVLGGQEKHVSELYTERAPCQANENCERWLGRHFEPKNPDLDVNYGVEYDSKVPKKDRDWGHRAYLEQLANDHAAGQHGGTMGSKDFDAQGQQDKAAHDAKQAAKKHKGM</sequence>
<feature type="compositionally biased region" description="Basic and acidic residues" evidence="1">
    <location>
        <begin position="47"/>
        <end position="67"/>
    </location>
</feature>
<dbReference type="EMBL" id="CP108110">
    <property type="protein sequence ID" value="WUQ84715.1"/>
    <property type="molecule type" value="Genomic_DNA"/>
</dbReference>
<feature type="region of interest" description="Disordered" evidence="1">
    <location>
        <begin position="203"/>
        <end position="225"/>
    </location>
</feature>
<evidence type="ECO:0000256" key="1">
    <source>
        <dbReference type="SAM" id="MobiDB-lite"/>
    </source>
</evidence>
<dbReference type="Proteomes" id="UP001432222">
    <property type="component" value="Chromosome"/>
</dbReference>
<keyword evidence="3" id="KW-1185">Reference proteome</keyword>
<gene>
    <name evidence="2" type="ORF">OHA16_18125</name>
</gene>
<evidence type="ECO:0000313" key="3">
    <source>
        <dbReference type="Proteomes" id="UP001432222"/>
    </source>
</evidence>
<protein>
    <recommendedName>
        <fullName evidence="4">Nucleic acid/nucleotide deaminase of polymorphic system toxin</fullName>
    </recommendedName>
</protein>